<evidence type="ECO:0000313" key="3">
    <source>
        <dbReference type="Proteomes" id="UP000326921"/>
    </source>
</evidence>
<dbReference type="Proteomes" id="UP000326921">
    <property type="component" value="Chromosome"/>
</dbReference>
<dbReference type="KEGG" id="sphe:GFH32_17185"/>
<dbReference type="InterPro" id="IPR036291">
    <property type="entry name" value="NAD(P)-bd_dom_sf"/>
</dbReference>
<keyword evidence="3" id="KW-1185">Reference proteome</keyword>
<dbReference type="PANTHER" id="PTHR43245">
    <property type="entry name" value="BIFUNCTIONAL POLYMYXIN RESISTANCE PROTEIN ARNA"/>
    <property type="match status" value="1"/>
</dbReference>
<dbReference type="AlphaFoldDB" id="A0A5Q0QDQ5"/>
<dbReference type="RefSeq" id="WP_153512783.1">
    <property type="nucleotide sequence ID" value="NZ_CP045652.1"/>
</dbReference>
<name>A0A5Q0QDQ5_9SPHI</name>
<dbReference type="Pfam" id="PF01370">
    <property type="entry name" value="Epimerase"/>
    <property type="match status" value="1"/>
</dbReference>
<dbReference type="EMBL" id="CP045652">
    <property type="protein sequence ID" value="QGA27955.1"/>
    <property type="molecule type" value="Genomic_DNA"/>
</dbReference>
<accession>A0A5Q0QDQ5</accession>
<evidence type="ECO:0000259" key="1">
    <source>
        <dbReference type="Pfam" id="PF01370"/>
    </source>
</evidence>
<feature type="domain" description="NAD-dependent epimerase/dehydratase" evidence="1">
    <location>
        <begin position="6"/>
        <end position="210"/>
    </location>
</feature>
<dbReference type="InterPro" id="IPR050177">
    <property type="entry name" value="Lipid_A_modif_metabolic_enz"/>
</dbReference>
<reference evidence="2 3" key="1">
    <citation type="submission" date="2019-10" db="EMBL/GenBank/DDBJ databases">
        <authorList>
            <person name="Dong K."/>
        </authorList>
    </citation>
    <scope>NUCLEOTIDE SEQUENCE [LARGE SCALE GENOMIC DNA]</scope>
    <source>
        <strain evidence="3">dk4302</strain>
    </source>
</reference>
<dbReference type="Gene3D" id="3.40.50.720">
    <property type="entry name" value="NAD(P)-binding Rossmann-like Domain"/>
    <property type="match status" value="1"/>
</dbReference>
<proteinExistence type="predicted"/>
<protein>
    <submittedName>
        <fullName evidence="2">NAD-dependent epimerase/dehydratase family protein</fullName>
    </submittedName>
</protein>
<dbReference type="SUPFAM" id="SSF51735">
    <property type="entry name" value="NAD(P)-binding Rossmann-fold domains"/>
    <property type="match status" value="1"/>
</dbReference>
<gene>
    <name evidence="2" type="ORF">GFH32_17185</name>
</gene>
<dbReference type="PANTHER" id="PTHR43245:SF58">
    <property type="entry name" value="BLL5923 PROTEIN"/>
    <property type="match status" value="1"/>
</dbReference>
<organism evidence="2 3">
    <name type="scientific">Sphingobacterium zhuxiongii</name>
    <dbReference type="NCBI Taxonomy" id="2662364"/>
    <lineage>
        <taxon>Bacteria</taxon>
        <taxon>Pseudomonadati</taxon>
        <taxon>Bacteroidota</taxon>
        <taxon>Sphingobacteriia</taxon>
        <taxon>Sphingobacteriales</taxon>
        <taxon>Sphingobacteriaceae</taxon>
        <taxon>Sphingobacterium</taxon>
    </lineage>
</organism>
<sequence>MSNVHIFGATGFIGTHLSSYLIKNGSNVVAQGIREGMPNLSLDTATVFINLIGKAHDHSGNSTKEDFYYANLELTKKVFRLFQSSKAHLFIQISSIAAVEEFQSTTPLGEDEKCRPDSWYGKSKREAEEWLLNQPIAEDKKVLILRPPMVYGPGDKGNLSVLYKFISKGYPYPLASFNNRRTFISINNFNYFIFKILTNTHSIKDGIYHIADDQSISTSEIISIIKRVSKKNIPNIALPSLLVKVIARIGDFIPIPLNSKRLKKMTGDFLVSNEKVKIALSISDLPDSTEKCLEETFDSMSCVIDRKTRI</sequence>
<dbReference type="InterPro" id="IPR001509">
    <property type="entry name" value="Epimerase_deHydtase"/>
</dbReference>
<evidence type="ECO:0000313" key="2">
    <source>
        <dbReference type="EMBL" id="QGA27955.1"/>
    </source>
</evidence>